<name>A0A7J6E848_CANSA</name>
<dbReference type="InterPro" id="IPR006353">
    <property type="entry name" value="HAD-SF_hydro_IIA_CECR5"/>
</dbReference>
<dbReference type="EMBL" id="JAATIP010000278">
    <property type="protein sequence ID" value="KAF4354607.1"/>
    <property type="molecule type" value="Genomic_DNA"/>
</dbReference>
<dbReference type="InterPro" id="IPR023214">
    <property type="entry name" value="HAD_sf"/>
</dbReference>
<proteinExistence type="predicted"/>
<dbReference type="InterPro" id="IPR036412">
    <property type="entry name" value="HAD-like_sf"/>
</dbReference>
<comment type="caution">
    <text evidence="1">The sequence shown here is derived from an EMBL/GenBank/DDBJ whole genome shotgun (WGS) entry which is preliminary data.</text>
</comment>
<reference evidence="1 2" key="1">
    <citation type="journal article" date="2020" name="bioRxiv">
        <title>Sequence and annotation of 42 cannabis genomes reveals extensive copy number variation in cannabinoid synthesis and pathogen resistance genes.</title>
        <authorList>
            <person name="Mckernan K.J."/>
            <person name="Helbert Y."/>
            <person name="Kane L.T."/>
            <person name="Ebling H."/>
            <person name="Zhang L."/>
            <person name="Liu B."/>
            <person name="Eaton Z."/>
            <person name="Mclaughlin S."/>
            <person name="Kingan S."/>
            <person name="Baybayan P."/>
            <person name="Concepcion G."/>
            <person name="Jordan M."/>
            <person name="Riva A."/>
            <person name="Barbazuk W."/>
            <person name="Harkins T."/>
        </authorList>
    </citation>
    <scope>NUCLEOTIDE SEQUENCE [LARGE SCALE GENOMIC DNA]</scope>
    <source>
        <strain evidence="2">cv. Jamaican Lion 4</strain>
        <tissue evidence="1">Leaf</tissue>
    </source>
</reference>
<evidence type="ECO:0008006" key="3">
    <source>
        <dbReference type="Google" id="ProtNLM"/>
    </source>
</evidence>
<dbReference type="AlphaFoldDB" id="A0A7J6E848"/>
<organism evidence="1 2">
    <name type="scientific">Cannabis sativa</name>
    <name type="common">Hemp</name>
    <name type="synonym">Marijuana</name>
    <dbReference type="NCBI Taxonomy" id="3483"/>
    <lineage>
        <taxon>Eukaryota</taxon>
        <taxon>Viridiplantae</taxon>
        <taxon>Streptophyta</taxon>
        <taxon>Embryophyta</taxon>
        <taxon>Tracheophyta</taxon>
        <taxon>Spermatophyta</taxon>
        <taxon>Magnoliopsida</taxon>
        <taxon>eudicotyledons</taxon>
        <taxon>Gunneridae</taxon>
        <taxon>Pentapetalae</taxon>
        <taxon>rosids</taxon>
        <taxon>fabids</taxon>
        <taxon>Rosales</taxon>
        <taxon>Cannabaceae</taxon>
        <taxon>Cannabis</taxon>
    </lineage>
</organism>
<dbReference type="GO" id="GO:0005739">
    <property type="term" value="C:mitochondrion"/>
    <property type="evidence" value="ECO:0007669"/>
    <property type="project" value="TreeGrafter"/>
</dbReference>
<dbReference type="SUPFAM" id="SSF56784">
    <property type="entry name" value="HAD-like"/>
    <property type="match status" value="1"/>
</dbReference>
<dbReference type="PANTHER" id="PTHR14269:SF4">
    <property type="entry name" value="CAT EYE SYNDROME CRITICAL REGION PROTEIN 5"/>
    <property type="match status" value="1"/>
</dbReference>
<dbReference type="Pfam" id="PF13242">
    <property type="entry name" value="Hydrolase_like"/>
    <property type="match status" value="1"/>
</dbReference>
<dbReference type="FunFam" id="3.40.50.1000:FF:000137">
    <property type="entry name" value="Hydrolase family protein / HAD-superfamily protein"/>
    <property type="match status" value="1"/>
</dbReference>
<dbReference type="InterPro" id="IPR006357">
    <property type="entry name" value="HAD-SF_hydro_IIA"/>
</dbReference>
<dbReference type="PANTHER" id="PTHR14269">
    <property type="entry name" value="CDP-DIACYLGLYCEROL--GLYCEROL-3-PHOSPHATE 3-PHOSPHATIDYLTRANSFERASE-RELATED"/>
    <property type="match status" value="1"/>
</dbReference>
<evidence type="ECO:0000313" key="1">
    <source>
        <dbReference type="EMBL" id="KAF4354607.1"/>
    </source>
</evidence>
<evidence type="ECO:0000313" key="2">
    <source>
        <dbReference type="Proteomes" id="UP000525078"/>
    </source>
</evidence>
<accession>A0A7J6E848</accession>
<sequence>MGLRRFLVKASEIRNRKRLWPISTRSFSNISSQIQSTPASFGIAFDIDGVILRGETPIGGSPQALKRLYNNSGALKIPYIFLTNGGGFSESKRALELSKLLGVHISPSQVVQGHSPFKQLVDRFENELVVAVGKGEPATVMSEYGYKNVLSIDDYASFFENIDPLLPYKKWNTKQTDYQNSNFKDTALKNDVCSQRVQAVFIVSDSVDWSRDIQVLCDILRTGGLPGREIGHQPELFFASDDLTYQAAFPAERLGMGAFRIALESVFNKIHPKALKYTAYGKPNPFVFNTAEALLRQLAQSLHHNVHNATNHANVGNHHLKTLYMIGDNPSVDIHGARQAGHPWFSILTRTGVFRGRENHPKFQADLVVDTVEEAVDYILRKES</sequence>
<protein>
    <recommendedName>
        <fullName evidence="3">Hydrolase family protein / HAD-superfamily protein</fullName>
    </recommendedName>
</protein>
<dbReference type="NCBIfam" id="TIGR01460">
    <property type="entry name" value="HAD-SF-IIA"/>
    <property type="match status" value="1"/>
</dbReference>
<dbReference type="NCBIfam" id="TIGR01456">
    <property type="entry name" value="CECR5"/>
    <property type="match status" value="1"/>
</dbReference>
<dbReference type="Gene3D" id="3.40.50.1000">
    <property type="entry name" value="HAD superfamily/HAD-like"/>
    <property type="match status" value="2"/>
</dbReference>
<dbReference type="GO" id="GO:0046474">
    <property type="term" value="P:glycerophospholipid biosynthetic process"/>
    <property type="evidence" value="ECO:0007669"/>
    <property type="project" value="TreeGrafter"/>
</dbReference>
<dbReference type="Pfam" id="PF13344">
    <property type="entry name" value="Hydrolase_6"/>
    <property type="match status" value="1"/>
</dbReference>
<dbReference type="InterPro" id="IPR050324">
    <property type="entry name" value="CDP-alcohol_PTase-I"/>
</dbReference>
<gene>
    <name evidence="1" type="ORF">F8388_009598</name>
</gene>
<dbReference type="Proteomes" id="UP000525078">
    <property type="component" value="Unassembled WGS sequence"/>
</dbReference>